<proteinExistence type="predicted"/>
<reference evidence="1" key="1">
    <citation type="submission" date="2022-08" db="EMBL/GenBank/DDBJ databases">
        <authorList>
            <person name="Gutierrez-Valencia J."/>
        </authorList>
    </citation>
    <scope>NUCLEOTIDE SEQUENCE</scope>
</reference>
<dbReference type="EMBL" id="CAMGYJ010000002">
    <property type="protein sequence ID" value="CAI0383788.1"/>
    <property type="molecule type" value="Genomic_DNA"/>
</dbReference>
<evidence type="ECO:0000313" key="1">
    <source>
        <dbReference type="EMBL" id="CAI0383788.1"/>
    </source>
</evidence>
<evidence type="ECO:0000313" key="2">
    <source>
        <dbReference type="Proteomes" id="UP001154282"/>
    </source>
</evidence>
<dbReference type="AlphaFoldDB" id="A0AAV0HFN5"/>
<protein>
    <submittedName>
        <fullName evidence="1">Uncharacterized protein</fullName>
    </submittedName>
</protein>
<accession>A0AAV0HFN5</accession>
<name>A0AAV0HFN5_9ROSI</name>
<dbReference type="Proteomes" id="UP001154282">
    <property type="component" value="Unassembled WGS sequence"/>
</dbReference>
<organism evidence="1 2">
    <name type="scientific">Linum tenue</name>
    <dbReference type="NCBI Taxonomy" id="586396"/>
    <lineage>
        <taxon>Eukaryota</taxon>
        <taxon>Viridiplantae</taxon>
        <taxon>Streptophyta</taxon>
        <taxon>Embryophyta</taxon>
        <taxon>Tracheophyta</taxon>
        <taxon>Spermatophyta</taxon>
        <taxon>Magnoliopsida</taxon>
        <taxon>eudicotyledons</taxon>
        <taxon>Gunneridae</taxon>
        <taxon>Pentapetalae</taxon>
        <taxon>rosids</taxon>
        <taxon>fabids</taxon>
        <taxon>Malpighiales</taxon>
        <taxon>Linaceae</taxon>
        <taxon>Linum</taxon>
    </lineage>
</organism>
<keyword evidence="2" id="KW-1185">Reference proteome</keyword>
<comment type="caution">
    <text evidence="1">The sequence shown here is derived from an EMBL/GenBank/DDBJ whole genome shotgun (WGS) entry which is preliminary data.</text>
</comment>
<gene>
    <name evidence="1" type="ORF">LITE_LOCUS4147</name>
</gene>
<sequence length="122" mass="13964">MVVGARLGIVEYDVGGEIKIWVMKDYGAEESWANEIYINGVDINHNIGSARRLRTYFHETSDFRVLWVMRNGEVLLEYKRRGLICYDPGNRTWRDVLPQGGGLFVNGFNAFVHDGSFSEIDC</sequence>